<proteinExistence type="predicted"/>
<comment type="caution">
    <text evidence="3">The sequence shown here is derived from an EMBL/GenBank/DDBJ whole genome shotgun (WGS) entry which is preliminary data.</text>
</comment>
<dbReference type="Proteomes" id="UP000777438">
    <property type="component" value="Unassembled WGS sequence"/>
</dbReference>
<evidence type="ECO:0000313" key="3">
    <source>
        <dbReference type="EMBL" id="KAH6891241.1"/>
    </source>
</evidence>
<feature type="compositionally biased region" description="Low complexity" evidence="2">
    <location>
        <begin position="28"/>
        <end position="42"/>
    </location>
</feature>
<feature type="region of interest" description="Disordered" evidence="2">
    <location>
        <begin position="1"/>
        <end position="114"/>
    </location>
</feature>
<dbReference type="EMBL" id="JAGPYM010000008">
    <property type="protein sequence ID" value="KAH6891241.1"/>
    <property type="molecule type" value="Genomic_DNA"/>
</dbReference>
<evidence type="ECO:0000256" key="1">
    <source>
        <dbReference type="SAM" id="Coils"/>
    </source>
</evidence>
<evidence type="ECO:0000313" key="4">
    <source>
        <dbReference type="Proteomes" id="UP000777438"/>
    </source>
</evidence>
<keyword evidence="4" id="KW-1185">Reference proteome</keyword>
<protein>
    <submittedName>
        <fullName evidence="3">Uncharacterized protein</fullName>
    </submittedName>
</protein>
<feature type="compositionally biased region" description="Acidic residues" evidence="2">
    <location>
        <begin position="148"/>
        <end position="158"/>
    </location>
</feature>
<feature type="compositionally biased region" description="Basic and acidic residues" evidence="2">
    <location>
        <begin position="89"/>
        <end position="104"/>
    </location>
</feature>
<name>A0A9P8W612_9HYPO</name>
<feature type="compositionally biased region" description="Basic and acidic residues" evidence="2">
    <location>
        <begin position="1"/>
        <end position="27"/>
    </location>
</feature>
<feature type="coiled-coil region" evidence="1">
    <location>
        <begin position="177"/>
        <end position="264"/>
    </location>
</feature>
<gene>
    <name evidence="3" type="ORF">B0T10DRAFT_605542</name>
</gene>
<keyword evidence="1" id="KW-0175">Coiled coil</keyword>
<dbReference type="OrthoDB" id="4755094at2759"/>
<evidence type="ECO:0000256" key="2">
    <source>
        <dbReference type="SAM" id="MobiDB-lite"/>
    </source>
</evidence>
<dbReference type="AlphaFoldDB" id="A0A9P8W612"/>
<organism evidence="3 4">
    <name type="scientific">Thelonectria olida</name>
    <dbReference type="NCBI Taxonomy" id="1576542"/>
    <lineage>
        <taxon>Eukaryota</taxon>
        <taxon>Fungi</taxon>
        <taxon>Dikarya</taxon>
        <taxon>Ascomycota</taxon>
        <taxon>Pezizomycotina</taxon>
        <taxon>Sordariomycetes</taxon>
        <taxon>Hypocreomycetidae</taxon>
        <taxon>Hypocreales</taxon>
        <taxon>Nectriaceae</taxon>
        <taxon>Thelonectria</taxon>
    </lineage>
</organism>
<sequence length="606" mass="69585">MAESDKKKTDSPPTRPSKEPIEKDKSKPATGTTTKSTADTSPSSPPKEDMATESTGKRSKPSYSEAVTSIEDADTPPAPPPRTKSKGKGGSERDFDSSADKEGDSSMLMDLDPAGTTSLLDVSTMEMFGDAVSYQSAPGPKSNLQPTTEEEEPDDEDLPAGYEKTSFAVRRKREDPKMELQEENMRLRRHLTDLSKKNSNLITEKQIAEEKAERAAERIAEMKLSLNSGMTDIERTTDTLVQDLQKAKEENQHLREQLKDTQAHIFSLQPYRKDLTSEEIGREYDELVESIQDWVQKFMDPWLEDHSEGVEAIQTSARKRSSEANKFKRILQQYPDLVHASQFPETDEDVIASIIMRFLHDHIFQAILYNDIPKYTEVVSFIENSMQMSVEPKRDLFSVRTWTAEAFNALLSSPPFRSVRERRRKDMTIELCSMLRIFCKKEKMSWFYENMDNNCVYPAMKLYEKLQVSTHHFYLDINPFIMWSNGGELNASPEFIDSIKNLDCRNILQNRKGFNVNKIDPPPTKKELYHRLLNVCTVVPALYMRQIGQRDAIKEPMVVRKQQMLVAWGPEEKRRAFIEKGDRTLISHLFYSKTDRTGESWIARWA</sequence>
<accession>A0A9P8W612</accession>
<feature type="region of interest" description="Disordered" evidence="2">
    <location>
        <begin position="130"/>
        <end position="161"/>
    </location>
</feature>
<reference evidence="3 4" key="1">
    <citation type="journal article" date="2021" name="Nat. Commun.">
        <title>Genetic determinants of endophytism in the Arabidopsis root mycobiome.</title>
        <authorList>
            <person name="Mesny F."/>
            <person name="Miyauchi S."/>
            <person name="Thiergart T."/>
            <person name="Pickel B."/>
            <person name="Atanasova L."/>
            <person name="Karlsson M."/>
            <person name="Huettel B."/>
            <person name="Barry K.W."/>
            <person name="Haridas S."/>
            <person name="Chen C."/>
            <person name="Bauer D."/>
            <person name="Andreopoulos W."/>
            <person name="Pangilinan J."/>
            <person name="LaButti K."/>
            <person name="Riley R."/>
            <person name="Lipzen A."/>
            <person name="Clum A."/>
            <person name="Drula E."/>
            <person name="Henrissat B."/>
            <person name="Kohler A."/>
            <person name="Grigoriev I.V."/>
            <person name="Martin F.M."/>
            <person name="Hacquard S."/>
        </authorList>
    </citation>
    <scope>NUCLEOTIDE SEQUENCE [LARGE SCALE GENOMIC DNA]</scope>
    <source>
        <strain evidence="3 4">MPI-CAGE-CH-0241</strain>
    </source>
</reference>